<dbReference type="Pfam" id="PF01370">
    <property type="entry name" value="Epimerase"/>
    <property type="match status" value="1"/>
</dbReference>
<gene>
    <name evidence="2" type="primary">fcl_1</name>
    <name evidence="2" type="ORF">NCTC11112_06512</name>
</gene>
<organism evidence="2 3">
    <name type="scientific">Escherichia coli</name>
    <dbReference type="NCBI Taxonomy" id="562"/>
    <lineage>
        <taxon>Bacteria</taxon>
        <taxon>Pseudomonadati</taxon>
        <taxon>Pseudomonadota</taxon>
        <taxon>Gammaproteobacteria</taxon>
        <taxon>Enterobacterales</taxon>
        <taxon>Enterobacteriaceae</taxon>
        <taxon>Escherichia</taxon>
    </lineage>
</organism>
<name>A0A376SB50_ECOLX</name>
<dbReference type="GO" id="GO:0050577">
    <property type="term" value="F:GDP-L-fucose synthase activity"/>
    <property type="evidence" value="ECO:0007669"/>
    <property type="project" value="UniProtKB-EC"/>
</dbReference>
<evidence type="ECO:0000313" key="2">
    <source>
        <dbReference type="EMBL" id="STI47305.1"/>
    </source>
</evidence>
<sequence>MPTNLYGPHDNFHPSNSHVIPALLRRFHEATAQNAPDVVVWGSGTPMREFLHVDDMAAASIHVMELAHEVWLENTQPMLSHINVGTGVDCTIRELAQTIAKVVGYKGRVVFDASKPDGTPRKLLDVTRLHQLGWYHEISLEAGLASTYQWFLENQDRFRG</sequence>
<dbReference type="PANTHER" id="PTHR43238:SF1">
    <property type="entry name" value="GDP-L-FUCOSE SYNTHASE"/>
    <property type="match status" value="1"/>
</dbReference>
<proteinExistence type="predicted"/>
<dbReference type="Proteomes" id="UP000254817">
    <property type="component" value="Unassembled WGS sequence"/>
</dbReference>
<dbReference type="Gene3D" id="3.40.50.720">
    <property type="entry name" value="NAD(P)-binding Rossmann-like Domain"/>
    <property type="match status" value="1"/>
</dbReference>
<dbReference type="Gene3D" id="3.90.25.10">
    <property type="entry name" value="UDP-galactose 4-epimerase, domain 1"/>
    <property type="match status" value="1"/>
</dbReference>
<dbReference type="PANTHER" id="PTHR43238">
    <property type="entry name" value="GDP-L-FUCOSE SYNTHASE"/>
    <property type="match status" value="1"/>
</dbReference>
<evidence type="ECO:0000313" key="3">
    <source>
        <dbReference type="Proteomes" id="UP000254817"/>
    </source>
</evidence>
<feature type="domain" description="NAD-dependent epimerase/dehydratase" evidence="1">
    <location>
        <begin position="1"/>
        <end position="66"/>
    </location>
</feature>
<evidence type="ECO:0000259" key="1">
    <source>
        <dbReference type="Pfam" id="PF01370"/>
    </source>
</evidence>
<protein>
    <submittedName>
        <fullName evidence="2">GDP-L-fucose synthetase</fullName>
        <ecNumber evidence="2">1.1.1.271</ecNumber>
    </submittedName>
</protein>
<dbReference type="InterPro" id="IPR001509">
    <property type="entry name" value="Epimerase_deHydtase"/>
</dbReference>
<dbReference type="SUPFAM" id="SSF51735">
    <property type="entry name" value="NAD(P)-binding Rossmann-fold domains"/>
    <property type="match status" value="1"/>
</dbReference>
<dbReference type="InterPro" id="IPR036291">
    <property type="entry name" value="NAD(P)-bd_dom_sf"/>
</dbReference>
<reference evidence="2 3" key="1">
    <citation type="submission" date="2018-06" db="EMBL/GenBank/DDBJ databases">
        <authorList>
            <consortium name="Pathogen Informatics"/>
            <person name="Doyle S."/>
        </authorList>
    </citation>
    <scope>NUCLEOTIDE SEQUENCE [LARGE SCALE GENOMIC DNA]</scope>
    <source>
        <strain evidence="2 3">NCTC11112</strain>
    </source>
</reference>
<accession>A0A376SB50</accession>
<dbReference type="EMBL" id="UGAW01000002">
    <property type="protein sequence ID" value="STI47305.1"/>
    <property type="molecule type" value="Genomic_DNA"/>
</dbReference>
<keyword evidence="2" id="KW-0560">Oxidoreductase</keyword>
<dbReference type="AlphaFoldDB" id="A0A376SB50"/>
<dbReference type="EC" id="1.1.1.271" evidence="2"/>